<name>A0A0F9K0H0_9ZZZZ</name>
<reference evidence="1" key="1">
    <citation type="journal article" date="2015" name="Nature">
        <title>Complex archaea that bridge the gap between prokaryotes and eukaryotes.</title>
        <authorList>
            <person name="Spang A."/>
            <person name="Saw J.H."/>
            <person name="Jorgensen S.L."/>
            <person name="Zaremba-Niedzwiedzka K."/>
            <person name="Martijn J."/>
            <person name="Lind A.E."/>
            <person name="van Eijk R."/>
            <person name="Schleper C."/>
            <person name="Guy L."/>
            <person name="Ettema T.J."/>
        </authorList>
    </citation>
    <scope>NUCLEOTIDE SEQUENCE</scope>
</reference>
<dbReference type="EMBL" id="LAZR01010211">
    <property type="protein sequence ID" value="KKM68201.1"/>
    <property type="molecule type" value="Genomic_DNA"/>
</dbReference>
<evidence type="ECO:0000313" key="1">
    <source>
        <dbReference type="EMBL" id="KKM68201.1"/>
    </source>
</evidence>
<evidence type="ECO:0008006" key="2">
    <source>
        <dbReference type="Google" id="ProtNLM"/>
    </source>
</evidence>
<dbReference type="AlphaFoldDB" id="A0A0F9K0H0"/>
<accession>A0A0F9K0H0</accession>
<gene>
    <name evidence="1" type="ORF">LCGC14_1463280</name>
</gene>
<sequence>MAYDRVRTEYKLIKTTTGVSDPVIVEADIGIICVALNFPNLDTTAYIQTTLSPDADIEAGTAIWNTWASGTVAIYTEASAYAPNGIRVVNVGSGTVVMLIRGNYGG</sequence>
<organism evidence="1">
    <name type="scientific">marine sediment metagenome</name>
    <dbReference type="NCBI Taxonomy" id="412755"/>
    <lineage>
        <taxon>unclassified sequences</taxon>
        <taxon>metagenomes</taxon>
        <taxon>ecological metagenomes</taxon>
    </lineage>
</organism>
<comment type="caution">
    <text evidence="1">The sequence shown here is derived from an EMBL/GenBank/DDBJ whole genome shotgun (WGS) entry which is preliminary data.</text>
</comment>
<proteinExistence type="predicted"/>
<protein>
    <recommendedName>
        <fullName evidence="2">Phage protein</fullName>
    </recommendedName>
</protein>